<comment type="caution">
    <text evidence="2">The sequence shown here is derived from an EMBL/GenBank/DDBJ whole genome shotgun (WGS) entry which is preliminary data.</text>
</comment>
<dbReference type="AlphaFoldDB" id="I9HUH6"/>
<dbReference type="HOGENOM" id="CLU_3212659_0_0_10"/>
<dbReference type="Proteomes" id="UP000005150">
    <property type="component" value="Unassembled WGS sequence"/>
</dbReference>
<protein>
    <submittedName>
        <fullName evidence="2">Uncharacterized protein</fullName>
    </submittedName>
</protein>
<proteinExistence type="predicted"/>
<sequence>MEQRYRYCRYYNYALDRHSRFGFIVMMQNYGVLSIIPVYKLQII</sequence>
<organism evidence="2 3">
    <name type="scientific">Bacteroides salyersiae CL02T12C01</name>
    <dbReference type="NCBI Taxonomy" id="997887"/>
    <lineage>
        <taxon>Bacteria</taxon>
        <taxon>Pseudomonadati</taxon>
        <taxon>Bacteroidota</taxon>
        <taxon>Bacteroidia</taxon>
        <taxon>Bacteroidales</taxon>
        <taxon>Bacteroidaceae</taxon>
        <taxon>Bacteroides</taxon>
    </lineage>
</organism>
<keyword evidence="1" id="KW-1133">Transmembrane helix</keyword>
<evidence type="ECO:0000256" key="1">
    <source>
        <dbReference type="SAM" id="Phobius"/>
    </source>
</evidence>
<keyword evidence="3" id="KW-1185">Reference proteome</keyword>
<evidence type="ECO:0000313" key="3">
    <source>
        <dbReference type="Proteomes" id="UP000005150"/>
    </source>
</evidence>
<feature type="transmembrane region" description="Helical" evidence="1">
    <location>
        <begin position="21"/>
        <end position="39"/>
    </location>
</feature>
<keyword evidence="1" id="KW-0812">Transmembrane</keyword>
<reference evidence="2 3" key="1">
    <citation type="submission" date="2012-02" db="EMBL/GenBank/DDBJ databases">
        <title>The Genome Sequence of Bacteroides salyersiae CL02T12C01.</title>
        <authorList>
            <consortium name="The Broad Institute Genome Sequencing Platform"/>
            <person name="Earl A."/>
            <person name="Ward D."/>
            <person name="Feldgarden M."/>
            <person name="Gevers D."/>
            <person name="Zitomersky N.L."/>
            <person name="Coyne M.J."/>
            <person name="Comstock L.E."/>
            <person name="Young S.K."/>
            <person name="Zeng Q."/>
            <person name="Gargeya S."/>
            <person name="Fitzgerald M."/>
            <person name="Haas B."/>
            <person name="Abouelleil A."/>
            <person name="Alvarado L."/>
            <person name="Arachchi H.M."/>
            <person name="Berlin A."/>
            <person name="Chapman S.B."/>
            <person name="Gearin G."/>
            <person name="Goldberg J."/>
            <person name="Griggs A."/>
            <person name="Gujja S."/>
            <person name="Hansen M."/>
            <person name="Heiman D."/>
            <person name="Howarth C."/>
            <person name="Larimer J."/>
            <person name="Lui A."/>
            <person name="MacDonald P.J.P."/>
            <person name="McCowen C."/>
            <person name="Montmayeur A."/>
            <person name="Murphy C."/>
            <person name="Neiman D."/>
            <person name="Pearson M."/>
            <person name="Priest M."/>
            <person name="Roberts A."/>
            <person name="Saif S."/>
            <person name="Shea T."/>
            <person name="Sisk P."/>
            <person name="Stolte C."/>
            <person name="Sykes S."/>
            <person name="Wortman J."/>
            <person name="Nusbaum C."/>
            <person name="Birren B."/>
        </authorList>
    </citation>
    <scope>NUCLEOTIDE SEQUENCE [LARGE SCALE GENOMIC DNA]</scope>
    <source>
        <strain evidence="2 3">CL02T12C01</strain>
    </source>
</reference>
<keyword evidence="1" id="KW-0472">Membrane</keyword>
<evidence type="ECO:0000313" key="2">
    <source>
        <dbReference type="EMBL" id="EIY64014.1"/>
    </source>
</evidence>
<accession>I9HUH6</accession>
<gene>
    <name evidence="2" type="ORF">HMPREF1071_02216</name>
</gene>
<dbReference type="EMBL" id="AGXV01000026">
    <property type="protein sequence ID" value="EIY64014.1"/>
    <property type="molecule type" value="Genomic_DNA"/>
</dbReference>
<name>I9HUH6_9BACE</name>